<reference evidence="1" key="1">
    <citation type="journal article" date="2021" name="New Phytol.">
        <title>Evolutionary innovations through gain and loss of genes in the ectomycorrhizal Boletales.</title>
        <authorList>
            <person name="Wu G."/>
            <person name="Miyauchi S."/>
            <person name="Morin E."/>
            <person name="Kuo A."/>
            <person name="Drula E."/>
            <person name="Varga T."/>
            <person name="Kohler A."/>
            <person name="Feng B."/>
            <person name="Cao Y."/>
            <person name="Lipzen A."/>
            <person name="Daum C."/>
            <person name="Hundley H."/>
            <person name="Pangilinan J."/>
            <person name="Johnson J."/>
            <person name="Barry K."/>
            <person name="LaButti K."/>
            <person name="Ng V."/>
            <person name="Ahrendt S."/>
            <person name="Min B."/>
            <person name="Choi I.G."/>
            <person name="Park H."/>
            <person name="Plett J.M."/>
            <person name="Magnuson J."/>
            <person name="Spatafora J.W."/>
            <person name="Nagy L.G."/>
            <person name="Henrissat B."/>
            <person name="Grigoriev I.V."/>
            <person name="Yang Z.L."/>
            <person name="Xu J."/>
            <person name="Martin F.M."/>
        </authorList>
    </citation>
    <scope>NUCLEOTIDE SEQUENCE</scope>
    <source>
        <strain evidence="1">KUC20120723A-06</strain>
    </source>
</reference>
<proteinExistence type="predicted"/>
<dbReference type="EMBL" id="MU266336">
    <property type="protein sequence ID" value="KAH7929972.1"/>
    <property type="molecule type" value="Genomic_DNA"/>
</dbReference>
<evidence type="ECO:0000313" key="2">
    <source>
        <dbReference type="Proteomes" id="UP000790709"/>
    </source>
</evidence>
<gene>
    <name evidence="1" type="ORF">BV22DRAFT_1028940</name>
</gene>
<keyword evidence="2" id="KW-1185">Reference proteome</keyword>
<comment type="caution">
    <text evidence="1">The sequence shown here is derived from an EMBL/GenBank/DDBJ whole genome shotgun (WGS) entry which is preliminary data.</text>
</comment>
<organism evidence="1 2">
    <name type="scientific">Leucogyrophana mollusca</name>
    <dbReference type="NCBI Taxonomy" id="85980"/>
    <lineage>
        <taxon>Eukaryota</taxon>
        <taxon>Fungi</taxon>
        <taxon>Dikarya</taxon>
        <taxon>Basidiomycota</taxon>
        <taxon>Agaricomycotina</taxon>
        <taxon>Agaricomycetes</taxon>
        <taxon>Agaricomycetidae</taxon>
        <taxon>Boletales</taxon>
        <taxon>Boletales incertae sedis</taxon>
        <taxon>Leucogyrophana</taxon>
    </lineage>
</organism>
<protein>
    <submittedName>
        <fullName evidence="1">Uncharacterized protein</fullName>
    </submittedName>
</protein>
<dbReference type="Proteomes" id="UP000790709">
    <property type="component" value="Unassembled WGS sequence"/>
</dbReference>
<evidence type="ECO:0000313" key="1">
    <source>
        <dbReference type="EMBL" id="KAH7929972.1"/>
    </source>
</evidence>
<sequence length="297" mass="33054">MSRNWQLPGFTPKSARKGVLAKTFGFSRDWNKRNLEAHWYAFINHGLIDLTADLPNFIVCPQFPIYVTQEYLDELLAQGHLEDENALEGEDFEEGVEVPPAAGPILHAAYREDDQSTVEILANLSNSTASTQPEPTAKGVITDFAVLCIDALPVKKPTARNGGYGIRSLIIPLIVEQKRYTSRTTTGDAAQAGLTVLLQEAMYDVVWQAAHLFLQYKDQEWIVVIATSGPYWSNATLTRANVAQEMAMIEQSAESHAIAGQPIAWTKAIRMDLASSRDRLRTIHKKLSGLRVMKVEE</sequence>
<name>A0ACB8BYP9_9AGAM</name>
<accession>A0ACB8BYP9</accession>